<gene>
    <name evidence="2" type="ORF">GJV26_17425</name>
</gene>
<dbReference type="RefSeq" id="WP_155709944.1">
    <property type="nucleotide sequence ID" value="NZ_BMWU01000002.1"/>
</dbReference>
<sequence>MKTVSFLAALLLAGCGGGGGGDSAGAATAGVAMPSTAPVAAPVTMADAFFSSVQGLLGGDADGEPVAVDGVATPAEGQEPQALN</sequence>
<dbReference type="AlphaFoldDB" id="A0A6I3XF90"/>
<organism evidence="2 3">
    <name type="scientific">Pseudoduganella dura</name>
    <dbReference type="NCBI Taxonomy" id="321982"/>
    <lineage>
        <taxon>Bacteria</taxon>
        <taxon>Pseudomonadati</taxon>
        <taxon>Pseudomonadota</taxon>
        <taxon>Betaproteobacteria</taxon>
        <taxon>Burkholderiales</taxon>
        <taxon>Oxalobacteraceae</taxon>
        <taxon>Telluria group</taxon>
        <taxon>Pseudoduganella</taxon>
    </lineage>
</organism>
<evidence type="ECO:0000313" key="3">
    <source>
        <dbReference type="Proteomes" id="UP000431684"/>
    </source>
</evidence>
<protein>
    <submittedName>
        <fullName evidence="2">Uncharacterized protein</fullName>
    </submittedName>
</protein>
<reference evidence="2 3" key="1">
    <citation type="submission" date="2019-11" db="EMBL/GenBank/DDBJ databases">
        <title>Draft Genome Sequences of Six Type Strains of the Genus Massilia.</title>
        <authorList>
            <person name="Miess H."/>
            <person name="Frediansyah A."/>
            <person name="Goeker M."/>
            <person name="Gross H."/>
        </authorList>
    </citation>
    <scope>NUCLEOTIDE SEQUENCE [LARGE SCALE GENOMIC DNA]</scope>
    <source>
        <strain evidence="2 3">DSM 17513</strain>
    </source>
</reference>
<accession>A0A6I3XF90</accession>
<dbReference type="EMBL" id="WNWM01000002">
    <property type="protein sequence ID" value="MUI14226.1"/>
    <property type="molecule type" value="Genomic_DNA"/>
</dbReference>
<name>A0A6I3XF90_9BURK</name>
<dbReference type="Proteomes" id="UP000431684">
    <property type="component" value="Unassembled WGS sequence"/>
</dbReference>
<proteinExistence type="predicted"/>
<dbReference type="PROSITE" id="PS51257">
    <property type="entry name" value="PROKAR_LIPOPROTEIN"/>
    <property type="match status" value="1"/>
</dbReference>
<dbReference type="OrthoDB" id="10012163at2"/>
<keyword evidence="3" id="KW-1185">Reference proteome</keyword>
<evidence type="ECO:0000313" key="2">
    <source>
        <dbReference type="EMBL" id="MUI14226.1"/>
    </source>
</evidence>
<comment type="caution">
    <text evidence="2">The sequence shown here is derived from an EMBL/GenBank/DDBJ whole genome shotgun (WGS) entry which is preliminary data.</text>
</comment>
<evidence type="ECO:0000256" key="1">
    <source>
        <dbReference type="SAM" id="MobiDB-lite"/>
    </source>
</evidence>
<feature type="region of interest" description="Disordered" evidence="1">
    <location>
        <begin position="61"/>
        <end position="84"/>
    </location>
</feature>